<dbReference type="Proteomes" id="UP000273641">
    <property type="component" value="Unassembled WGS sequence"/>
</dbReference>
<keyword evidence="1" id="KW-0472">Membrane</keyword>
<sequence>MDDLILKRCKYCDKTYEGTSESCCCSEPCNIKYQKYNMKQREKTETPVKIFSIILLLIFFINIMFLPNNPISKYLFIAISLIAPALHVIFPFGEDKGLQKRGVKKTKILFRTIWGTVLIYILTYYFLEQF</sequence>
<evidence type="ECO:0000256" key="1">
    <source>
        <dbReference type="SAM" id="Phobius"/>
    </source>
</evidence>
<evidence type="ECO:0000313" key="3">
    <source>
        <dbReference type="EMBL" id="RQN24827.1"/>
    </source>
</evidence>
<dbReference type="EMBL" id="RQNR01000002">
    <property type="protein sequence ID" value="RQN24827.1"/>
    <property type="molecule type" value="Genomic_DNA"/>
</dbReference>
<evidence type="ECO:0000313" key="4">
    <source>
        <dbReference type="Proteomes" id="UP000273641"/>
    </source>
</evidence>
<dbReference type="RefSeq" id="WP_025649055.1">
    <property type="nucleotide sequence ID" value="NZ_CABHIS010000002.1"/>
</dbReference>
<keyword evidence="1" id="KW-1133">Transmembrane helix</keyword>
<reference evidence="3 4" key="1">
    <citation type="submission" date="2018-11" db="EMBL/GenBank/DDBJ databases">
        <title>Draft genome sequences of potential pathogenic Clostridium perfringens from environmental surface water in the North West Province, South Africa.</title>
        <authorList>
            <person name="Fourie J.C.J."/>
            <person name="Sanko T.J."/>
            <person name="Bezuidenhout C."/>
            <person name="Mienie C."/>
            <person name="Adeleke R."/>
        </authorList>
    </citation>
    <scope>NUCLEOTIDE SEQUENCE [LARGE SCALE GENOMIC DNA]</scope>
    <source>
        <strain evidence="3 4">SC4-C13</strain>
    </source>
</reference>
<protein>
    <submittedName>
        <fullName evidence="2">Uncharacterized protein</fullName>
    </submittedName>
</protein>
<evidence type="ECO:0000313" key="2">
    <source>
        <dbReference type="EMBL" id="NGT89895.1"/>
    </source>
</evidence>
<gene>
    <name evidence="3" type="ORF">EHZ11_06240</name>
    <name evidence="2" type="ORF">G6Z02_06645</name>
</gene>
<feature type="transmembrane region" description="Helical" evidence="1">
    <location>
        <begin position="71"/>
        <end position="92"/>
    </location>
</feature>
<reference evidence="2" key="2">
    <citation type="submission" date="2020-02" db="EMBL/GenBank/DDBJ databases">
        <title>Genomic Insights into the Phylogeny and Genetic Plasticity of the Human and Animal Enteric Pathogen Clostridium perfringens.</title>
        <authorList>
            <person name="Feng Y."/>
            <person name="Hu Y."/>
        </authorList>
    </citation>
    <scope>NUCLEOTIDE SEQUENCE</scope>
    <source>
        <strain evidence="2">CP-08</strain>
    </source>
</reference>
<organism evidence="2">
    <name type="scientific">Clostridium perfringens</name>
    <dbReference type="NCBI Taxonomy" id="1502"/>
    <lineage>
        <taxon>Bacteria</taxon>
        <taxon>Bacillati</taxon>
        <taxon>Bacillota</taxon>
        <taxon>Clostridia</taxon>
        <taxon>Eubacteriales</taxon>
        <taxon>Clostridiaceae</taxon>
        <taxon>Clostridium</taxon>
    </lineage>
</organism>
<dbReference type="AlphaFoldDB" id="A0A6G4ZE98"/>
<feature type="transmembrane region" description="Helical" evidence="1">
    <location>
        <begin position="48"/>
        <end position="65"/>
    </location>
</feature>
<feature type="transmembrane region" description="Helical" evidence="1">
    <location>
        <begin position="108"/>
        <end position="127"/>
    </location>
</feature>
<name>A0A6G4ZE98_CLOPF</name>
<accession>A0A6G4ZE98</accession>
<comment type="caution">
    <text evidence="2">The sequence shown here is derived from an EMBL/GenBank/DDBJ whole genome shotgun (WGS) entry which is preliminary data.</text>
</comment>
<keyword evidence="1" id="KW-0812">Transmembrane</keyword>
<proteinExistence type="predicted"/>
<dbReference type="EMBL" id="JAALNF010000002">
    <property type="protein sequence ID" value="NGT89895.1"/>
    <property type="molecule type" value="Genomic_DNA"/>
</dbReference>